<evidence type="ECO:0000313" key="2">
    <source>
        <dbReference type="Proteomes" id="UP000246077"/>
    </source>
</evidence>
<dbReference type="AlphaFoldDB" id="A0A317DWR1"/>
<gene>
    <name evidence="1" type="ORF">DKG75_19590</name>
</gene>
<proteinExistence type="predicted"/>
<evidence type="ECO:0000313" key="1">
    <source>
        <dbReference type="EMBL" id="PWR19158.1"/>
    </source>
</evidence>
<protein>
    <submittedName>
        <fullName evidence="1">Uncharacterized protein</fullName>
    </submittedName>
</protein>
<reference evidence="2" key="1">
    <citation type="submission" date="2018-05" db="EMBL/GenBank/DDBJ databases">
        <title>Zavarzinia sp. HR-AS.</title>
        <authorList>
            <person name="Lee Y."/>
            <person name="Jeon C.O."/>
        </authorList>
    </citation>
    <scope>NUCLEOTIDE SEQUENCE [LARGE SCALE GENOMIC DNA]</scope>
    <source>
        <strain evidence="2">DSM 1231</strain>
    </source>
</reference>
<organism evidence="1 2">
    <name type="scientific">Zavarzinia compransoris</name>
    <dbReference type="NCBI Taxonomy" id="1264899"/>
    <lineage>
        <taxon>Bacteria</taxon>
        <taxon>Pseudomonadati</taxon>
        <taxon>Pseudomonadota</taxon>
        <taxon>Alphaproteobacteria</taxon>
        <taxon>Rhodospirillales</taxon>
        <taxon>Zavarziniaceae</taxon>
        <taxon>Zavarzinia</taxon>
    </lineage>
</organism>
<name>A0A317DWR1_9PROT</name>
<dbReference type="EMBL" id="QGLF01000005">
    <property type="protein sequence ID" value="PWR19158.1"/>
    <property type="molecule type" value="Genomic_DNA"/>
</dbReference>
<keyword evidence="2" id="KW-1185">Reference proteome</keyword>
<comment type="caution">
    <text evidence="1">The sequence shown here is derived from an EMBL/GenBank/DDBJ whole genome shotgun (WGS) entry which is preliminary data.</text>
</comment>
<dbReference type="RefSeq" id="WP_109922842.1">
    <property type="nucleotide sequence ID" value="NZ_QGLF01000005.1"/>
</dbReference>
<sequence>MSIISLDRIEIQTRPLDHAAGNSYAIWLRASTDFAGEARYILRGPLTPEEAEAAGYPLDLVLGEIAANAIRQERAAVAARDAATDRNRDEGGV</sequence>
<accession>A0A317DWR1</accession>
<dbReference type="Proteomes" id="UP000246077">
    <property type="component" value="Unassembled WGS sequence"/>
</dbReference>